<keyword evidence="2" id="KW-1185">Reference proteome</keyword>
<comment type="caution">
    <text evidence="1">The sequence shown here is derived from an EMBL/GenBank/DDBJ whole genome shotgun (WGS) entry which is preliminary data.</text>
</comment>
<organism evidence="1 2">
    <name type="scientific">Pocillopora damicornis</name>
    <name type="common">Cauliflower coral</name>
    <name type="synonym">Millepora damicornis</name>
    <dbReference type="NCBI Taxonomy" id="46731"/>
    <lineage>
        <taxon>Eukaryota</taxon>
        <taxon>Metazoa</taxon>
        <taxon>Cnidaria</taxon>
        <taxon>Anthozoa</taxon>
        <taxon>Hexacorallia</taxon>
        <taxon>Scleractinia</taxon>
        <taxon>Astrocoeniina</taxon>
        <taxon>Pocilloporidae</taxon>
        <taxon>Pocillopora</taxon>
    </lineage>
</organism>
<reference evidence="1 2" key="1">
    <citation type="journal article" date="2018" name="Sci. Rep.">
        <title>Comparative analysis of the Pocillopora damicornis genome highlights role of immune system in coral evolution.</title>
        <authorList>
            <person name="Cunning R."/>
            <person name="Bay R.A."/>
            <person name="Gillette P."/>
            <person name="Baker A.C."/>
            <person name="Traylor-Knowles N."/>
        </authorList>
    </citation>
    <scope>NUCLEOTIDE SEQUENCE [LARGE SCALE GENOMIC DNA]</scope>
    <source>
        <strain evidence="1">RSMAS</strain>
        <tissue evidence="1">Whole animal</tissue>
    </source>
</reference>
<dbReference type="Proteomes" id="UP000275408">
    <property type="component" value="Unassembled WGS sequence"/>
</dbReference>
<feature type="non-terminal residue" evidence="1">
    <location>
        <position position="1"/>
    </location>
</feature>
<name>A0A3M6TNN0_POCDA</name>
<accession>A0A3M6TNN0</accession>
<proteinExistence type="predicted"/>
<dbReference type="CDD" id="cd01765">
    <property type="entry name" value="FERM_F0_F1"/>
    <property type="match status" value="1"/>
</dbReference>
<evidence type="ECO:0000313" key="2">
    <source>
        <dbReference type="Proteomes" id="UP000275408"/>
    </source>
</evidence>
<evidence type="ECO:0000313" key="1">
    <source>
        <dbReference type="EMBL" id="RMX43033.1"/>
    </source>
</evidence>
<dbReference type="Gene3D" id="3.10.20.90">
    <property type="entry name" value="Phosphatidylinositol 3-kinase Catalytic Subunit, Chain A, domain 1"/>
    <property type="match status" value="1"/>
</dbReference>
<protein>
    <submittedName>
        <fullName evidence="1">Uncharacterized protein</fullName>
    </submittedName>
</protein>
<gene>
    <name evidence="1" type="ORF">pdam_00001795</name>
</gene>
<dbReference type="EMBL" id="RCHS01003247">
    <property type="protein sequence ID" value="RMX43033.1"/>
    <property type="molecule type" value="Genomic_DNA"/>
</dbReference>
<dbReference type="AlphaFoldDB" id="A0A3M6TNN0"/>
<sequence length="120" mass="13363">PKGKGKSLYDNVYECLNLEESQYFVLSFYDKNDNLVHKMCICKGGYLLPAGADYNLLGVARILEMHGIILYPAKALFKPGTPGIERSTLMTPTMTPKTWLDNANTNSTTRIIENGQTSPM</sequence>